<dbReference type="EMBL" id="AP021889">
    <property type="protein sequence ID" value="BBP46198.1"/>
    <property type="molecule type" value="Genomic_DNA"/>
</dbReference>
<dbReference type="PANTHER" id="PTHR33452:SF19">
    <property type="entry name" value="DOXX FAMILY PROTEIN"/>
    <property type="match status" value="1"/>
</dbReference>
<evidence type="ECO:0000256" key="7">
    <source>
        <dbReference type="SAM" id="Phobius"/>
    </source>
</evidence>
<keyword evidence="9" id="KW-1185">Reference proteome</keyword>
<reference evidence="9" key="1">
    <citation type="submission" date="2019-11" db="EMBL/GenBank/DDBJ databases">
        <title>Isolation and characterization of two novel species in the genus Thiomicrorhabdus.</title>
        <authorList>
            <person name="Mochizuki J."/>
            <person name="Kojima H."/>
            <person name="Fukui M."/>
        </authorList>
    </citation>
    <scope>NUCLEOTIDE SEQUENCE [LARGE SCALE GENOMIC DNA]</scope>
    <source>
        <strain evidence="9">aks77</strain>
    </source>
</reference>
<name>A0A6F8PW19_9GAMM</name>
<dbReference type="PANTHER" id="PTHR33452">
    <property type="entry name" value="OXIDOREDUCTASE CATD-RELATED"/>
    <property type="match status" value="1"/>
</dbReference>
<evidence type="ECO:0000256" key="4">
    <source>
        <dbReference type="ARBA" id="ARBA00022692"/>
    </source>
</evidence>
<feature type="transmembrane region" description="Helical" evidence="7">
    <location>
        <begin position="170"/>
        <end position="189"/>
    </location>
</feature>
<keyword evidence="3" id="KW-1003">Cell membrane</keyword>
<dbReference type="RefSeq" id="WP_173272576.1">
    <property type="nucleotide sequence ID" value="NZ_AP021889.1"/>
</dbReference>
<dbReference type="Proteomes" id="UP000501726">
    <property type="component" value="Chromosome"/>
</dbReference>
<proteinExistence type="inferred from homology"/>
<protein>
    <submittedName>
        <fullName evidence="8">DoxD-like inner membrane protein</fullName>
    </submittedName>
</protein>
<dbReference type="KEGG" id="tse:THMIRHAS_15710"/>
<keyword evidence="5 7" id="KW-1133">Transmembrane helix</keyword>
<comment type="subcellular location">
    <subcellularLocation>
        <location evidence="1">Cell membrane</location>
        <topology evidence="1">Multi-pass membrane protein</topology>
    </subcellularLocation>
</comment>
<keyword evidence="6 7" id="KW-0472">Membrane</keyword>
<sequence>MHTLLTKSTDLYQHSLTHLSHLDGLAPLLFRIYLAPIMLQAGWNKLANFSDTVTWFGNAEWGLGLPFPALMTALAGGTELLGGIALLLGLAVRWFSVPLMITMLVAALSVHWPNGWLAIADASSWLANQQVIDAQQQLAVSKEILQTHGNYDWLTMNGSIVILNNGIEFAATYFIMLLSLLFTGGGRYVSADFWIKRALIDAPVKKS</sequence>
<comment type="similarity">
    <text evidence="2">Belongs to the DoxX family.</text>
</comment>
<accession>A0A6F8PW19</accession>
<dbReference type="Pfam" id="PF07681">
    <property type="entry name" value="DoxX"/>
    <property type="match status" value="1"/>
</dbReference>
<evidence type="ECO:0000256" key="3">
    <source>
        <dbReference type="ARBA" id="ARBA00022475"/>
    </source>
</evidence>
<dbReference type="GO" id="GO:0005886">
    <property type="term" value="C:plasma membrane"/>
    <property type="evidence" value="ECO:0007669"/>
    <property type="project" value="UniProtKB-SubCell"/>
</dbReference>
<gene>
    <name evidence="8" type="ORF">THMIRHAS_15710</name>
</gene>
<evidence type="ECO:0000256" key="1">
    <source>
        <dbReference type="ARBA" id="ARBA00004651"/>
    </source>
</evidence>
<evidence type="ECO:0000256" key="5">
    <source>
        <dbReference type="ARBA" id="ARBA00022989"/>
    </source>
</evidence>
<dbReference type="InterPro" id="IPR032808">
    <property type="entry name" value="DoxX"/>
</dbReference>
<feature type="transmembrane region" description="Helical" evidence="7">
    <location>
        <begin position="63"/>
        <end position="87"/>
    </location>
</feature>
<dbReference type="InterPro" id="IPR051907">
    <property type="entry name" value="DoxX-like_oxidoreductase"/>
</dbReference>
<keyword evidence="4 7" id="KW-0812">Transmembrane</keyword>
<organism evidence="8 9">
    <name type="scientific">Thiosulfatimonas sediminis</name>
    <dbReference type="NCBI Taxonomy" id="2675054"/>
    <lineage>
        <taxon>Bacteria</taxon>
        <taxon>Pseudomonadati</taxon>
        <taxon>Pseudomonadota</taxon>
        <taxon>Gammaproteobacteria</taxon>
        <taxon>Thiotrichales</taxon>
        <taxon>Piscirickettsiaceae</taxon>
        <taxon>Thiosulfatimonas</taxon>
    </lineage>
</organism>
<evidence type="ECO:0000256" key="6">
    <source>
        <dbReference type="ARBA" id="ARBA00023136"/>
    </source>
</evidence>
<evidence type="ECO:0000313" key="8">
    <source>
        <dbReference type="EMBL" id="BBP46198.1"/>
    </source>
</evidence>
<evidence type="ECO:0000313" key="9">
    <source>
        <dbReference type="Proteomes" id="UP000501726"/>
    </source>
</evidence>
<feature type="transmembrane region" description="Helical" evidence="7">
    <location>
        <begin position="94"/>
        <end position="112"/>
    </location>
</feature>
<dbReference type="AlphaFoldDB" id="A0A6F8PW19"/>
<evidence type="ECO:0000256" key="2">
    <source>
        <dbReference type="ARBA" id="ARBA00006679"/>
    </source>
</evidence>